<gene>
    <name evidence="3" type="ORF">HNR21_003868</name>
</gene>
<dbReference type="Pfam" id="PF08327">
    <property type="entry name" value="AHSA1"/>
    <property type="match status" value="1"/>
</dbReference>
<organism evidence="3 4">
    <name type="scientific">Thermomonospora cellulosilytica</name>
    <dbReference type="NCBI Taxonomy" id="1411118"/>
    <lineage>
        <taxon>Bacteria</taxon>
        <taxon>Bacillati</taxon>
        <taxon>Actinomycetota</taxon>
        <taxon>Actinomycetes</taxon>
        <taxon>Streptosporangiales</taxon>
        <taxon>Thermomonosporaceae</taxon>
        <taxon>Thermomonospora</taxon>
    </lineage>
</organism>
<sequence length="156" mass="17382">MAETEFVIEPGRQDIVIKRVFDAPPDAVFEAFTDAEAVARWMGPRGYTLSIDRWDPKTGGSYRYETSGPEGTDAFHGSFHEVTAPRRIVQTFEWEGLPGHVTLETAEFQELEGGRTRYVGTSVFQSVEDRDGMAASGMQQGVNEGFEKLDEILASR</sequence>
<keyword evidence="4" id="KW-1185">Reference proteome</keyword>
<comment type="caution">
    <text evidence="3">The sequence shown here is derived from an EMBL/GenBank/DDBJ whole genome shotgun (WGS) entry which is preliminary data.</text>
</comment>
<evidence type="ECO:0000256" key="1">
    <source>
        <dbReference type="ARBA" id="ARBA00006817"/>
    </source>
</evidence>
<dbReference type="EMBL" id="JACJII010000001">
    <property type="protein sequence ID" value="MBA9004986.1"/>
    <property type="molecule type" value="Genomic_DNA"/>
</dbReference>
<dbReference type="RefSeq" id="WP_182706288.1">
    <property type="nucleotide sequence ID" value="NZ_JACJII010000001.1"/>
</dbReference>
<dbReference type="Gene3D" id="3.30.530.20">
    <property type="match status" value="1"/>
</dbReference>
<evidence type="ECO:0000313" key="3">
    <source>
        <dbReference type="EMBL" id="MBA9004986.1"/>
    </source>
</evidence>
<accession>A0A7W3MZX1</accession>
<proteinExistence type="inferred from homology"/>
<dbReference type="InterPro" id="IPR013538">
    <property type="entry name" value="ASHA1/2-like_C"/>
</dbReference>
<dbReference type="SUPFAM" id="SSF55961">
    <property type="entry name" value="Bet v1-like"/>
    <property type="match status" value="1"/>
</dbReference>
<evidence type="ECO:0000259" key="2">
    <source>
        <dbReference type="Pfam" id="PF08327"/>
    </source>
</evidence>
<dbReference type="CDD" id="cd07826">
    <property type="entry name" value="SRPBCC_CalC_Aha1-like_9"/>
    <property type="match status" value="1"/>
</dbReference>
<name>A0A7W3MZX1_9ACTN</name>
<comment type="similarity">
    <text evidence="1">Belongs to the AHA1 family.</text>
</comment>
<feature type="domain" description="Activator of Hsp90 ATPase homologue 1/2-like C-terminal" evidence="2">
    <location>
        <begin position="22"/>
        <end position="153"/>
    </location>
</feature>
<dbReference type="AlphaFoldDB" id="A0A7W3MZX1"/>
<dbReference type="InterPro" id="IPR023393">
    <property type="entry name" value="START-like_dom_sf"/>
</dbReference>
<protein>
    <submittedName>
        <fullName evidence="3">Uncharacterized protein YndB with AHSA1/START domain</fullName>
    </submittedName>
</protein>
<reference evidence="3 4" key="1">
    <citation type="submission" date="2020-08" db="EMBL/GenBank/DDBJ databases">
        <title>Sequencing the genomes of 1000 actinobacteria strains.</title>
        <authorList>
            <person name="Klenk H.-P."/>
        </authorList>
    </citation>
    <scope>NUCLEOTIDE SEQUENCE [LARGE SCALE GENOMIC DNA]</scope>
    <source>
        <strain evidence="3 4">DSM 45823</strain>
    </source>
</reference>
<dbReference type="Proteomes" id="UP000539313">
    <property type="component" value="Unassembled WGS sequence"/>
</dbReference>
<evidence type="ECO:0000313" key="4">
    <source>
        <dbReference type="Proteomes" id="UP000539313"/>
    </source>
</evidence>